<protein>
    <recommendedName>
        <fullName evidence="4">Tail assembly chaperone</fullName>
    </recommendedName>
</protein>
<reference evidence="2" key="1">
    <citation type="submission" date="2020-09" db="EMBL/GenBank/DDBJ databases">
        <title>Rhizobia associated with sainfoin plants.</title>
        <authorList>
            <person name="Asharfi S."/>
            <person name="Kuzmanovic N."/>
            <person name="Bunk B."/>
            <person name="Sproeer C."/>
            <person name="Becker M."/>
            <person name="Thuenen T."/>
        </authorList>
    </citation>
    <scope>NUCLEOTIDE SEQUENCE</scope>
    <source>
        <strain evidence="2">OM4</strain>
    </source>
</reference>
<dbReference type="RefSeq" id="WP_258119096.1">
    <property type="nucleotide sequence ID" value="NZ_CP062229.1"/>
</dbReference>
<evidence type="ECO:0008006" key="4">
    <source>
        <dbReference type="Google" id="ProtNLM"/>
    </source>
</evidence>
<proteinExistence type="predicted"/>
<gene>
    <name evidence="2" type="ORF">IHQ72_29510</name>
</gene>
<name>A0ABY5QVH8_9HYPH</name>
<evidence type="ECO:0000313" key="3">
    <source>
        <dbReference type="Proteomes" id="UP001058098"/>
    </source>
</evidence>
<dbReference type="EMBL" id="CP062229">
    <property type="protein sequence ID" value="UVC14707.1"/>
    <property type="molecule type" value="Genomic_DNA"/>
</dbReference>
<evidence type="ECO:0000313" key="2">
    <source>
        <dbReference type="EMBL" id="UVC14707.1"/>
    </source>
</evidence>
<keyword evidence="3" id="KW-1185">Reference proteome</keyword>
<organism evidence="2 3">
    <name type="scientific">Mesorhizobium onobrychidis</name>
    <dbReference type="NCBI Taxonomy" id="2775404"/>
    <lineage>
        <taxon>Bacteria</taxon>
        <taxon>Pseudomonadati</taxon>
        <taxon>Pseudomonadota</taxon>
        <taxon>Alphaproteobacteria</taxon>
        <taxon>Hyphomicrobiales</taxon>
        <taxon>Phyllobacteriaceae</taxon>
        <taxon>Mesorhizobium</taxon>
    </lineage>
</organism>
<dbReference type="Proteomes" id="UP001058098">
    <property type="component" value="Chromosome"/>
</dbReference>
<accession>A0ABY5QVH8</accession>
<feature type="region of interest" description="Disordered" evidence="1">
    <location>
        <begin position="151"/>
        <end position="172"/>
    </location>
</feature>
<evidence type="ECO:0000256" key="1">
    <source>
        <dbReference type="SAM" id="MobiDB-lite"/>
    </source>
</evidence>
<sequence length="172" mass="18853">MTTETVKKPADAGMMHVIDMTATPSSGPREHDMMVDGVVRTIKFVPGKPYKMPREVAVKFLKNSTAFKLTDADGNVLAWRGVPKQPDELQAGERLRLAPDETVANYNDLHDEALWLRAVSLPGGEKVTKEGSREDVIAFIIGAIAERKKLNSVNEANPDEWTPPADAEEDAA</sequence>